<dbReference type="Pfam" id="PF00155">
    <property type="entry name" value="Aminotran_1_2"/>
    <property type="match status" value="1"/>
</dbReference>
<keyword evidence="5" id="KW-0663">Pyridoxal phosphate</keyword>
<accession>A0A1W1WGT4</accession>
<dbReference type="OrthoDB" id="9813612at2"/>
<reference evidence="8" key="1">
    <citation type="submission" date="2017-04" db="EMBL/GenBank/DDBJ databases">
        <authorList>
            <person name="Varghese N."/>
            <person name="Submissions S."/>
        </authorList>
    </citation>
    <scope>NUCLEOTIDE SEQUENCE [LARGE SCALE GENOMIC DNA]</scope>
    <source>
        <strain evidence="8">DSM 9293</strain>
    </source>
</reference>
<dbReference type="PANTHER" id="PTHR43643:SF3">
    <property type="entry name" value="HISTIDINOL-PHOSPHATE AMINOTRANSFERASE"/>
    <property type="match status" value="1"/>
</dbReference>
<dbReference type="GO" id="GO:0030170">
    <property type="term" value="F:pyridoxal phosphate binding"/>
    <property type="evidence" value="ECO:0007669"/>
    <property type="project" value="InterPro"/>
</dbReference>
<comment type="subunit">
    <text evidence="2">Homodimer.</text>
</comment>
<dbReference type="InterPro" id="IPR005861">
    <property type="entry name" value="HisP_aminotrans"/>
</dbReference>
<dbReference type="SUPFAM" id="SSF53383">
    <property type="entry name" value="PLP-dependent transferases"/>
    <property type="match status" value="1"/>
</dbReference>
<dbReference type="InterPro" id="IPR004839">
    <property type="entry name" value="Aminotransferase_I/II_large"/>
</dbReference>
<sequence length="363" mass="40289">MAIKWSPITEVPLDRGSLSLSNKMIRLNANESPYPPPEIVLQAISASMHEIHRYPDPSGQELKNRLAKKYHVDPAQIVLGSGSGDLIEHIIRGLFHPGREVIIPHPSFPLYQAIAQSISFTIVKTPLHSNGTVNLNSIADNLSEQTALIIICNPNNPTGGYLPLSDIDAFLSKVPEDVAVLLDEAYWELTDAYDDPDQDSIHLLKKYPNLMISRTFSKFYALAGIRLGYVLTPDTSVSHAISQRLSRVMPNRLALAAGAAALSEEAESVYKIYRSMIQRERTRILTRLTQQGLDVFPSQTNFVTFQWEDSEKILPLNNIAIRPGLGMGLAGYTRMTIGQPDDNERVLNLIEESLNPASTIKHS</sequence>
<keyword evidence="8" id="KW-1185">Reference proteome</keyword>
<organism evidence="7 8">
    <name type="scientific">Sulfobacillus thermosulfidooxidans (strain DSM 9293 / VKM B-1269 / AT-1)</name>
    <dbReference type="NCBI Taxonomy" id="929705"/>
    <lineage>
        <taxon>Bacteria</taxon>
        <taxon>Bacillati</taxon>
        <taxon>Bacillota</taxon>
        <taxon>Clostridia</taxon>
        <taxon>Eubacteriales</taxon>
        <taxon>Clostridiales Family XVII. Incertae Sedis</taxon>
        <taxon>Sulfobacillus</taxon>
    </lineage>
</organism>
<proteinExistence type="predicted"/>
<evidence type="ECO:0000256" key="1">
    <source>
        <dbReference type="ARBA" id="ARBA00001933"/>
    </source>
</evidence>
<name>A0A1W1WGT4_SULTA</name>
<protein>
    <submittedName>
        <fullName evidence="7">Histidinol-phosphate aminotransferase</fullName>
    </submittedName>
</protein>
<dbReference type="AlphaFoldDB" id="A0A1W1WGT4"/>
<dbReference type="CDD" id="cd00609">
    <property type="entry name" value="AAT_like"/>
    <property type="match status" value="1"/>
</dbReference>
<gene>
    <name evidence="7" type="ORF">SAMN00768000_1935</name>
</gene>
<evidence type="ECO:0000256" key="2">
    <source>
        <dbReference type="ARBA" id="ARBA00011738"/>
    </source>
</evidence>
<comment type="cofactor">
    <cofactor evidence="1">
        <name>pyridoxal 5'-phosphate</name>
        <dbReference type="ChEBI" id="CHEBI:597326"/>
    </cofactor>
</comment>
<dbReference type="EMBL" id="FWWY01000001">
    <property type="protein sequence ID" value="SMC04943.1"/>
    <property type="molecule type" value="Genomic_DNA"/>
</dbReference>
<evidence type="ECO:0000256" key="5">
    <source>
        <dbReference type="ARBA" id="ARBA00022898"/>
    </source>
</evidence>
<dbReference type="InterPro" id="IPR015421">
    <property type="entry name" value="PyrdxlP-dep_Trfase_major"/>
</dbReference>
<dbReference type="PANTHER" id="PTHR43643">
    <property type="entry name" value="HISTIDINOL-PHOSPHATE AMINOTRANSFERASE 2"/>
    <property type="match status" value="1"/>
</dbReference>
<dbReference type="Gene3D" id="3.90.1150.10">
    <property type="entry name" value="Aspartate Aminotransferase, domain 1"/>
    <property type="match status" value="1"/>
</dbReference>
<dbReference type="InterPro" id="IPR050106">
    <property type="entry name" value="HistidinolP_aminotransfase"/>
</dbReference>
<feature type="domain" description="Aminotransferase class I/classII large" evidence="6">
    <location>
        <begin position="23"/>
        <end position="348"/>
    </location>
</feature>
<evidence type="ECO:0000313" key="8">
    <source>
        <dbReference type="Proteomes" id="UP000192660"/>
    </source>
</evidence>
<dbReference type="STRING" id="28034.BFX07_02300"/>
<dbReference type="Gene3D" id="3.40.640.10">
    <property type="entry name" value="Type I PLP-dependent aspartate aminotransferase-like (Major domain)"/>
    <property type="match status" value="1"/>
</dbReference>
<dbReference type="GO" id="GO:0000105">
    <property type="term" value="P:L-histidine biosynthetic process"/>
    <property type="evidence" value="ECO:0007669"/>
    <property type="project" value="InterPro"/>
</dbReference>
<evidence type="ECO:0000256" key="4">
    <source>
        <dbReference type="ARBA" id="ARBA00022679"/>
    </source>
</evidence>
<dbReference type="NCBIfam" id="TIGR01141">
    <property type="entry name" value="hisC"/>
    <property type="match status" value="1"/>
</dbReference>
<dbReference type="Proteomes" id="UP000192660">
    <property type="component" value="Unassembled WGS sequence"/>
</dbReference>
<keyword evidence="4 7" id="KW-0808">Transferase</keyword>
<evidence type="ECO:0000259" key="6">
    <source>
        <dbReference type="Pfam" id="PF00155"/>
    </source>
</evidence>
<keyword evidence="3 7" id="KW-0032">Aminotransferase</keyword>
<dbReference type="InterPro" id="IPR015422">
    <property type="entry name" value="PyrdxlP-dep_Trfase_small"/>
</dbReference>
<dbReference type="RefSeq" id="WP_020375990.1">
    <property type="nucleotide sequence ID" value="NZ_FWWY01000001.1"/>
</dbReference>
<evidence type="ECO:0000313" key="7">
    <source>
        <dbReference type="EMBL" id="SMC04943.1"/>
    </source>
</evidence>
<dbReference type="InterPro" id="IPR015424">
    <property type="entry name" value="PyrdxlP-dep_Trfase"/>
</dbReference>
<evidence type="ECO:0000256" key="3">
    <source>
        <dbReference type="ARBA" id="ARBA00022576"/>
    </source>
</evidence>
<dbReference type="GO" id="GO:0004400">
    <property type="term" value="F:histidinol-phosphate transaminase activity"/>
    <property type="evidence" value="ECO:0007669"/>
    <property type="project" value="InterPro"/>
</dbReference>